<dbReference type="InterPro" id="IPR036291">
    <property type="entry name" value="NAD(P)-bd_dom_sf"/>
</dbReference>
<evidence type="ECO:0000313" key="2">
    <source>
        <dbReference type="EMBL" id="BAH39011.1"/>
    </source>
</evidence>
<dbReference type="AlphaFoldDB" id="C1A4I6"/>
<feature type="domain" description="NAD(P)-binding" evidence="1">
    <location>
        <begin position="13"/>
        <end position="324"/>
    </location>
</feature>
<dbReference type="eggNOG" id="COG0451">
    <property type="taxonomic scope" value="Bacteria"/>
</dbReference>
<organism evidence="2 3">
    <name type="scientific">Gemmatimonas aurantiaca (strain DSM 14586 / JCM 11422 / NBRC 100505 / T-27)</name>
    <dbReference type="NCBI Taxonomy" id="379066"/>
    <lineage>
        <taxon>Bacteria</taxon>
        <taxon>Pseudomonadati</taxon>
        <taxon>Gemmatimonadota</taxon>
        <taxon>Gemmatimonadia</taxon>
        <taxon>Gemmatimonadales</taxon>
        <taxon>Gemmatimonadaceae</taxon>
        <taxon>Gemmatimonas</taxon>
    </lineage>
</organism>
<gene>
    <name evidence="2" type="ordered locus">GAU_1969</name>
</gene>
<dbReference type="Gene3D" id="3.90.25.10">
    <property type="entry name" value="UDP-galactose 4-epimerase, domain 1"/>
    <property type="match status" value="1"/>
</dbReference>
<dbReference type="RefSeq" id="WP_012683458.1">
    <property type="nucleotide sequence ID" value="NC_012489.1"/>
</dbReference>
<dbReference type="OrthoDB" id="9801785at2"/>
<dbReference type="Gene3D" id="3.40.50.720">
    <property type="entry name" value="NAD(P)-binding Rossmann-like Domain"/>
    <property type="match status" value="1"/>
</dbReference>
<sequence length="331" mass="35465">MSPIEPRPLRRVLVTGASGFVGSWLLPALSAEGADVFGLTMTPDADVPAGRGVPVMPTSIQWRSGDLRDDRFVQRVVDEAAPDVVIHLAAISHLPTAAADPAAAWDINVTATARLLHHLDRIRQEGRADPVILLAGSAEQYGRDASHGALLSEDARQAPRTVYAATKAAQEVLAFQCWRATGLRTMVARSFNHSGPGQPPRFLLPALVARARGLTDAAPGTPMPVGNLSPIRDFLHVCDVVAAYISLCRQGTPGEAYNVASGTGWSVREVLDRVVARAGIRAVPTEDPSLVRPVDVPALIGDPRKLQRATGWRATRSLDDIIDDLFHAETF</sequence>
<dbReference type="InterPro" id="IPR016040">
    <property type="entry name" value="NAD(P)-bd_dom"/>
</dbReference>
<evidence type="ECO:0000259" key="1">
    <source>
        <dbReference type="Pfam" id="PF16363"/>
    </source>
</evidence>
<reference evidence="3" key="1">
    <citation type="submission" date="2006-03" db="EMBL/GenBank/DDBJ databases">
        <title>Complete genome sequence of Gemmatimonas aurantiaca T-27 that represents a novel phylum Gemmatimonadetes.</title>
        <authorList>
            <person name="Takasaki K."/>
            <person name="Ichikawa N."/>
            <person name="Miura H."/>
            <person name="Matsushita S."/>
            <person name="Watanabe Y."/>
            <person name="Oguchi A."/>
            <person name="Ankai A."/>
            <person name="Yashiro I."/>
            <person name="Takahashi M."/>
            <person name="Terui Y."/>
            <person name="Fukui S."/>
            <person name="Yokoyama H."/>
            <person name="Tanikawa S."/>
            <person name="Hanada S."/>
            <person name="Kamagata Y."/>
            <person name="Fujita N."/>
        </authorList>
    </citation>
    <scope>NUCLEOTIDE SEQUENCE [LARGE SCALE GENOMIC DNA]</scope>
    <source>
        <strain evidence="3">T-27 / DSM 14586 / JCM 11422 / NBRC 100505</strain>
    </source>
</reference>
<dbReference type="Pfam" id="PF16363">
    <property type="entry name" value="GDP_Man_Dehyd"/>
    <property type="match status" value="1"/>
</dbReference>
<evidence type="ECO:0000313" key="3">
    <source>
        <dbReference type="Proteomes" id="UP000002209"/>
    </source>
</evidence>
<dbReference type="Proteomes" id="UP000002209">
    <property type="component" value="Chromosome"/>
</dbReference>
<dbReference type="SUPFAM" id="SSF51735">
    <property type="entry name" value="NAD(P)-binding Rossmann-fold domains"/>
    <property type="match status" value="1"/>
</dbReference>
<dbReference type="KEGG" id="gau:GAU_1969"/>
<dbReference type="PANTHER" id="PTHR43000">
    <property type="entry name" value="DTDP-D-GLUCOSE 4,6-DEHYDRATASE-RELATED"/>
    <property type="match status" value="1"/>
</dbReference>
<protein>
    <submittedName>
        <fullName evidence="2">Putative GDP-6-deoxy-D-lyxo-4-hexulose reductase</fullName>
    </submittedName>
</protein>
<keyword evidence="3" id="KW-1185">Reference proteome</keyword>
<dbReference type="HOGENOM" id="CLU_007383_1_7_0"/>
<name>C1A4I6_GEMAT</name>
<proteinExistence type="predicted"/>
<dbReference type="STRING" id="379066.GAU_1969"/>
<dbReference type="EMBL" id="AP009153">
    <property type="protein sequence ID" value="BAH39011.1"/>
    <property type="molecule type" value="Genomic_DNA"/>
</dbReference>
<accession>C1A4I6</accession>